<sequence>MRFTAFSLFAIASAAFAAPSNVARSGSLQIKELRAVASSYIHSANIHFTLTSTNYPDEPVTDCNVIWSYGKDPETNARCNNGKYYIRFPNGGADITQLALELERVSGSPAEKGQVYLGGQETWVCGGSGGADGPQRCDYTGVLTINV</sequence>
<evidence type="ECO:0008006" key="4">
    <source>
        <dbReference type="Google" id="ProtNLM"/>
    </source>
</evidence>
<dbReference type="Proteomes" id="UP000325780">
    <property type="component" value="Unassembled WGS sequence"/>
</dbReference>
<name>A0A5N6TZK1_ASPAV</name>
<feature type="chain" id="PRO_5024808143" description="AA1-like domain-containing protein" evidence="1">
    <location>
        <begin position="18"/>
        <end position="147"/>
    </location>
</feature>
<dbReference type="EMBL" id="ML742064">
    <property type="protein sequence ID" value="KAE8151816.1"/>
    <property type="molecule type" value="Genomic_DNA"/>
</dbReference>
<feature type="signal peptide" evidence="1">
    <location>
        <begin position="1"/>
        <end position="17"/>
    </location>
</feature>
<organism evidence="2 3">
    <name type="scientific">Aspergillus avenaceus</name>
    <dbReference type="NCBI Taxonomy" id="36643"/>
    <lineage>
        <taxon>Eukaryota</taxon>
        <taxon>Fungi</taxon>
        <taxon>Dikarya</taxon>
        <taxon>Ascomycota</taxon>
        <taxon>Pezizomycotina</taxon>
        <taxon>Eurotiomycetes</taxon>
        <taxon>Eurotiomycetidae</taxon>
        <taxon>Eurotiales</taxon>
        <taxon>Aspergillaceae</taxon>
        <taxon>Aspergillus</taxon>
        <taxon>Aspergillus subgen. Circumdati</taxon>
    </lineage>
</organism>
<proteinExistence type="predicted"/>
<evidence type="ECO:0000313" key="2">
    <source>
        <dbReference type="EMBL" id="KAE8151816.1"/>
    </source>
</evidence>
<evidence type="ECO:0000256" key="1">
    <source>
        <dbReference type="SAM" id="SignalP"/>
    </source>
</evidence>
<accession>A0A5N6TZK1</accession>
<keyword evidence="1" id="KW-0732">Signal</keyword>
<gene>
    <name evidence="2" type="ORF">BDV25DRAFT_152183</name>
</gene>
<dbReference type="AlphaFoldDB" id="A0A5N6TZK1"/>
<evidence type="ECO:0000313" key="3">
    <source>
        <dbReference type="Proteomes" id="UP000325780"/>
    </source>
</evidence>
<protein>
    <recommendedName>
        <fullName evidence="4">AA1-like domain-containing protein</fullName>
    </recommendedName>
</protein>
<reference evidence="2 3" key="1">
    <citation type="submission" date="2019-04" db="EMBL/GenBank/DDBJ databases">
        <title>Friends and foes A comparative genomics study of 23 Aspergillus species from section Flavi.</title>
        <authorList>
            <consortium name="DOE Joint Genome Institute"/>
            <person name="Kjaerbolling I."/>
            <person name="Vesth T."/>
            <person name="Frisvad J.C."/>
            <person name="Nybo J.L."/>
            <person name="Theobald S."/>
            <person name="Kildgaard S."/>
            <person name="Isbrandt T."/>
            <person name="Kuo A."/>
            <person name="Sato A."/>
            <person name="Lyhne E.K."/>
            <person name="Kogle M.E."/>
            <person name="Wiebenga A."/>
            <person name="Kun R.S."/>
            <person name="Lubbers R.J."/>
            <person name="Makela M.R."/>
            <person name="Barry K."/>
            <person name="Chovatia M."/>
            <person name="Clum A."/>
            <person name="Daum C."/>
            <person name="Haridas S."/>
            <person name="He G."/>
            <person name="LaButti K."/>
            <person name="Lipzen A."/>
            <person name="Mondo S."/>
            <person name="Riley R."/>
            <person name="Salamov A."/>
            <person name="Simmons B.A."/>
            <person name="Magnuson J.K."/>
            <person name="Henrissat B."/>
            <person name="Mortensen U.H."/>
            <person name="Larsen T.O."/>
            <person name="Devries R.P."/>
            <person name="Grigoriev I.V."/>
            <person name="Machida M."/>
            <person name="Baker S.E."/>
            <person name="Andersen M.R."/>
        </authorList>
    </citation>
    <scope>NUCLEOTIDE SEQUENCE [LARGE SCALE GENOMIC DNA]</scope>
    <source>
        <strain evidence="2 3">IBT 18842</strain>
    </source>
</reference>
<keyword evidence="3" id="KW-1185">Reference proteome</keyword>
<dbReference type="OrthoDB" id="4416590at2759"/>